<keyword evidence="3" id="KW-1133">Transmembrane helix</keyword>
<keyword evidence="3" id="KW-0472">Membrane</keyword>
<name>A0A420VDH1_9BACI</name>
<reference evidence="4 5" key="1">
    <citation type="submission" date="2013-12" db="EMBL/GenBank/DDBJ databases">
        <title>Genome and proteome characterization of Caldibacillus debilis GB1 derived from a cellulolytic aero-tolerant co-culture.</title>
        <authorList>
            <person name="Wushke S.T."/>
            <person name="Zhang X."/>
            <person name="Fristensky B."/>
            <person name="Wilkins J.A."/>
            <person name="Levin D.B."/>
            <person name="Sparling R."/>
        </authorList>
    </citation>
    <scope>NUCLEOTIDE SEQUENCE [LARGE SCALE GENOMIC DNA]</scope>
    <source>
        <strain evidence="4 5">GB1</strain>
    </source>
</reference>
<dbReference type="Proteomes" id="UP000286235">
    <property type="component" value="Unassembled WGS sequence"/>
</dbReference>
<comment type="caution">
    <text evidence="4">The sequence shown here is derived from an EMBL/GenBank/DDBJ whole genome shotgun (WGS) entry which is preliminary data.</text>
</comment>
<dbReference type="AlphaFoldDB" id="A0A420VDH1"/>
<proteinExistence type="predicted"/>
<feature type="transmembrane region" description="Helical" evidence="3">
    <location>
        <begin position="90"/>
        <end position="108"/>
    </location>
</feature>
<keyword evidence="3" id="KW-0812">Transmembrane</keyword>
<keyword evidence="1" id="KW-0175">Coiled coil</keyword>
<feature type="region of interest" description="Disordered" evidence="2">
    <location>
        <begin position="60"/>
        <end position="82"/>
    </location>
</feature>
<feature type="coiled-coil region" evidence="1">
    <location>
        <begin position="191"/>
        <end position="239"/>
    </location>
</feature>
<gene>
    <name evidence="4" type="ORF">Cdeb_01162</name>
</gene>
<evidence type="ECO:0000313" key="4">
    <source>
        <dbReference type="EMBL" id="RKO61691.1"/>
    </source>
</evidence>
<protein>
    <submittedName>
        <fullName evidence="4">Uncharacterized protein</fullName>
    </submittedName>
</protein>
<evidence type="ECO:0000256" key="2">
    <source>
        <dbReference type="SAM" id="MobiDB-lite"/>
    </source>
</evidence>
<evidence type="ECO:0000256" key="1">
    <source>
        <dbReference type="SAM" id="Coils"/>
    </source>
</evidence>
<dbReference type="RefSeq" id="WP_120669020.1">
    <property type="nucleotide sequence ID" value="NZ_AZRV01000035.1"/>
</dbReference>
<evidence type="ECO:0000256" key="3">
    <source>
        <dbReference type="SAM" id="Phobius"/>
    </source>
</evidence>
<organism evidence="4 5">
    <name type="scientific">Caldibacillus debilis GB1</name>
    <dbReference type="NCBI Taxonomy" id="1339248"/>
    <lineage>
        <taxon>Bacteria</taxon>
        <taxon>Bacillati</taxon>
        <taxon>Bacillota</taxon>
        <taxon>Bacilli</taxon>
        <taxon>Bacillales</taxon>
        <taxon>Bacillaceae</taxon>
        <taxon>Caldibacillus</taxon>
    </lineage>
</organism>
<accession>A0A420VDH1</accession>
<evidence type="ECO:0000313" key="5">
    <source>
        <dbReference type="Proteomes" id="UP000286235"/>
    </source>
</evidence>
<sequence>MNPIFPWKRKNRSGTYLKYEEGTVVPVEPKKPYYPPFLNENEGEDVPVKDFREIIDGKVDERKGSGVSDPNEAESSGTQEKKQPTGVIHVLMRLFWIALLGCLLYYFVPIFQYFIFETPKWIEQARSDLNGALEGMEDPTDKVVNEVKDEITQHTQEMEKNITDFGKQAIKQPTPSDKPVGLSDDEWLKLLSESQNLKQELVKKLKTLTENHFEGSLSLSRYRLEVKEITTKAKRQKETLTGYLNTYDTTVTGPTVKALLAEYAQLENWSVALGSVGEADIIPIYNKGVEEQNILTQAYTNAFCSLLSSFGRTYTIQDGVIVY</sequence>
<keyword evidence="5" id="KW-1185">Reference proteome</keyword>
<dbReference type="EMBL" id="AZRV01000035">
    <property type="protein sequence ID" value="RKO61691.1"/>
    <property type="molecule type" value="Genomic_DNA"/>
</dbReference>